<proteinExistence type="predicted"/>
<keyword evidence="1" id="KW-0813">Transport</keyword>
<dbReference type="InterPro" id="IPR016152">
    <property type="entry name" value="PTrfase/Anion_transptr"/>
</dbReference>
<dbReference type="InterPro" id="IPR004715">
    <property type="entry name" value="PTS_IIA_fruc"/>
</dbReference>
<comment type="caution">
    <text evidence="7">The sequence shown here is derived from an EMBL/GenBank/DDBJ whole genome shotgun (WGS) entry which is preliminary data.</text>
</comment>
<dbReference type="PANTHER" id="PTHR47738:SF3">
    <property type="entry name" value="PHOSPHOTRANSFERASE SYSTEM MANNITOL_FRUCTOSE-SPECIFIC IIA DOMAIN CONTAINING PROTEIN"/>
    <property type="match status" value="1"/>
</dbReference>
<dbReference type="PANTHER" id="PTHR47738">
    <property type="entry name" value="PTS SYSTEM FRUCTOSE-LIKE EIIA COMPONENT-RELATED"/>
    <property type="match status" value="1"/>
</dbReference>
<reference evidence="7 8" key="2">
    <citation type="submission" date="2024-02" db="EMBL/GenBank/DDBJ databases">
        <title>The Genome Sequence of Enterococcus sp. DIV0159.</title>
        <authorList>
            <person name="Earl A."/>
            <person name="Manson A."/>
            <person name="Gilmore M."/>
            <person name="Sanders J."/>
            <person name="Shea T."/>
            <person name="Howe W."/>
            <person name="Livny J."/>
            <person name="Cuomo C."/>
            <person name="Neafsey D."/>
            <person name="Birren B."/>
        </authorList>
    </citation>
    <scope>NUCLEOTIDE SEQUENCE [LARGE SCALE GENOMIC DNA]</scope>
    <source>
        <strain evidence="7 8">665A</strain>
    </source>
</reference>
<dbReference type="PROSITE" id="PS51094">
    <property type="entry name" value="PTS_EIIA_TYPE_2"/>
    <property type="match status" value="1"/>
</dbReference>
<keyword evidence="4" id="KW-0808">Transferase</keyword>
<evidence type="ECO:0000256" key="2">
    <source>
        <dbReference type="ARBA" id="ARBA00022553"/>
    </source>
</evidence>
<dbReference type="RefSeq" id="WP_207701783.1">
    <property type="nucleotide sequence ID" value="NZ_JAFREL020000004.1"/>
</dbReference>
<reference evidence="7 8" key="1">
    <citation type="submission" date="2021-03" db="EMBL/GenBank/DDBJ databases">
        <authorList>
            <person name="Gilmore M.S."/>
            <person name="Schwartzman J."/>
            <person name="Van Tyne D."/>
            <person name="Martin M."/>
            <person name="Earl A.M."/>
            <person name="Manson A.L."/>
            <person name="Straub T."/>
            <person name="Salamzade R."/>
            <person name="Saavedra J."/>
            <person name="Lebreton F."/>
            <person name="Prichula J."/>
            <person name="Schaufler K."/>
            <person name="Gaca A."/>
            <person name="Sgardioli B."/>
            <person name="Wagenaar J."/>
            <person name="Strong T."/>
        </authorList>
    </citation>
    <scope>NUCLEOTIDE SEQUENCE [LARGE SCALE GENOMIC DNA]</scope>
    <source>
        <strain evidence="7 8">665A</strain>
    </source>
</reference>
<evidence type="ECO:0000256" key="3">
    <source>
        <dbReference type="ARBA" id="ARBA00022597"/>
    </source>
</evidence>
<dbReference type="NCBIfam" id="TIGR00848">
    <property type="entry name" value="fruA"/>
    <property type="match status" value="1"/>
</dbReference>
<evidence type="ECO:0000313" key="8">
    <source>
        <dbReference type="Proteomes" id="UP000664357"/>
    </source>
</evidence>
<evidence type="ECO:0000256" key="5">
    <source>
        <dbReference type="ARBA" id="ARBA00022683"/>
    </source>
</evidence>
<keyword evidence="3" id="KW-0762">Sugar transport</keyword>
<dbReference type="EMBL" id="JAFREL020000004">
    <property type="protein sequence ID" value="MEO1772321.1"/>
    <property type="molecule type" value="Genomic_DNA"/>
</dbReference>
<sequence>MNFTEKNILLDVSADSQEELFMLLANYAKELNVVEETEKVSAAFMEREQQFSTGLQAGFAIPHAKSAYVLTPTVLYARLKQSVPWETFDDSAVQHVFALLVPLEEAGTLHLEMLSRLATALMEETFIEDIQQHQDKSFLAQRISKEMIGEKIV</sequence>
<feature type="domain" description="PTS EIIA type-2" evidence="6">
    <location>
        <begin position="1"/>
        <end position="146"/>
    </location>
</feature>
<dbReference type="Pfam" id="PF00359">
    <property type="entry name" value="PTS_EIIA_2"/>
    <property type="match status" value="1"/>
</dbReference>
<evidence type="ECO:0000256" key="1">
    <source>
        <dbReference type="ARBA" id="ARBA00022448"/>
    </source>
</evidence>
<organism evidence="7 8">
    <name type="scientific">Candidatus Enterococcus ferrettii</name>
    <dbReference type="NCBI Taxonomy" id="2815324"/>
    <lineage>
        <taxon>Bacteria</taxon>
        <taxon>Bacillati</taxon>
        <taxon>Bacillota</taxon>
        <taxon>Bacilli</taxon>
        <taxon>Lactobacillales</taxon>
        <taxon>Enterococcaceae</taxon>
        <taxon>Enterococcus</taxon>
    </lineage>
</organism>
<name>A0ABV0EUJ0_9ENTE</name>
<keyword evidence="5" id="KW-0598">Phosphotransferase system</keyword>
<gene>
    <name evidence="7" type="ORF">JZO67_004303</name>
</gene>
<dbReference type="Gene3D" id="3.40.930.10">
    <property type="entry name" value="Mannitol-specific EII, Chain A"/>
    <property type="match status" value="1"/>
</dbReference>
<accession>A0ABV0EUJ0</accession>
<keyword evidence="2" id="KW-0597">Phosphoprotein</keyword>
<protein>
    <submittedName>
        <fullName evidence="7">PTS system, fructose-specific IIA component</fullName>
    </submittedName>
</protein>
<keyword evidence="8" id="KW-1185">Reference proteome</keyword>
<evidence type="ECO:0000259" key="6">
    <source>
        <dbReference type="PROSITE" id="PS51094"/>
    </source>
</evidence>
<dbReference type="Proteomes" id="UP000664357">
    <property type="component" value="Unassembled WGS sequence"/>
</dbReference>
<dbReference type="InterPro" id="IPR002178">
    <property type="entry name" value="PTS_EIIA_type-2_dom"/>
</dbReference>
<dbReference type="InterPro" id="IPR051541">
    <property type="entry name" value="PTS_SugarTrans_NitroReg"/>
</dbReference>
<dbReference type="CDD" id="cd00211">
    <property type="entry name" value="PTS_IIA_fru"/>
    <property type="match status" value="1"/>
</dbReference>
<dbReference type="SUPFAM" id="SSF55804">
    <property type="entry name" value="Phoshotransferase/anion transport protein"/>
    <property type="match status" value="1"/>
</dbReference>
<evidence type="ECO:0000256" key="4">
    <source>
        <dbReference type="ARBA" id="ARBA00022679"/>
    </source>
</evidence>
<evidence type="ECO:0000313" key="7">
    <source>
        <dbReference type="EMBL" id="MEO1772321.1"/>
    </source>
</evidence>